<proteinExistence type="predicted"/>
<dbReference type="AlphaFoldDB" id="A0A5B9PF57"/>
<keyword evidence="1" id="KW-1133">Transmembrane helix</keyword>
<evidence type="ECO:0000256" key="1">
    <source>
        <dbReference type="SAM" id="Phobius"/>
    </source>
</evidence>
<evidence type="ECO:0000313" key="2">
    <source>
        <dbReference type="EMBL" id="QEG23825.1"/>
    </source>
</evidence>
<feature type="transmembrane region" description="Helical" evidence="1">
    <location>
        <begin position="110"/>
        <end position="136"/>
    </location>
</feature>
<feature type="transmembrane region" description="Helical" evidence="1">
    <location>
        <begin position="55"/>
        <end position="78"/>
    </location>
</feature>
<feature type="transmembrane region" description="Helical" evidence="1">
    <location>
        <begin position="184"/>
        <end position="208"/>
    </location>
</feature>
<dbReference type="RefSeq" id="WP_075083051.1">
    <property type="nucleotide sequence ID" value="NZ_CP042912.1"/>
</dbReference>
<protein>
    <submittedName>
        <fullName evidence="2">ABC-2 family transporter protein</fullName>
    </submittedName>
</protein>
<dbReference type="EMBL" id="CP042912">
    <property type="protein sequence ID" value="QEG23825.1"/>
    <property type="molecule type" value="Genomic_DNA"/>
</dbReference>
<feature type="transmembrane region" description="Helical" evidence="1">
    <location>
        <begin position="148"/>
        <end position="172"/>
    </location>
</feature>
<gene>
    <name evidence="2" type="ORF">MFFC18_37290</name>
</gene>
<sequence length="270" mass="29324">MKNWIIGALATCRFEMQRSFSMQRLASSLGMVLFPPLMLWMIILGATRTQGAGEVLAYVLFTIIFLVALVSLLSLLLWATPNVHGEIEGKTWSFIAMRPGGRISNFLGKYLTAVMVSFATAFLALTLCVVVANRYGTLGGGSEPWEKLGILTGIFAIACVVYGAILSMLGAWFTKRAMVVGAGYLIGVETILSAVPAVVSSFTMSYHLRRLGELWLGWFLPDSQPEYEMIFGPAGPVWFHLLCLGIAAVAALLVGGLIVVNRQYAMGEEV</sequence>
<evidence type="ECO:0000313" key="3">
    <source>
        <dbReference type="Proteomes" id="UP000322214"/>
    </source>
</evidence>
<organism evidence="2 3">
    <name type="scientific">Mariniblastus fucicola</name>
    <dbReference type="NCBI Taxonomy" id="980251"/>
    <lineage>
        <taxon>Bacteria</taxon>
        <taxon>Pseudomonadati</taxon>
        <taxon>Planctomycetota</taxon>
        <taxon>Planctomycetia</taxon>
        <taxon>Pirellulales</taxon>
        <taxon>Pirellulaceae</taxon>
        <taxon>Mariniblastus</taxon>
    </lineage>
</organism>
<dbReference type="STRING" id="980251.GCA_001642875_00256"/>
<name>A0A5B9PF57_9BACT</name>
<keyword evidence="1" id="KW-0812">Transmembrane</keyword>
<feature type="transmembrane region" description="Helical" evidence="1">
    <location>
        <begin position="25"/>
        <end position="43"/>
    </location>
</feature>
<keyword evidence="1" id="KW-0472">Membrane</keyword>
<accession>A0A5B9PF57</accession>
<dbReference type="KEGG" id="mff:MFFC18_37290"/>
<keyword evidence="3" id="KW-1185">Reference proteome</keyword>
<feature type="transmembrane region" description="Helical" evidence="1">
    <location>
        <begin position="237"/>
        <end position="260"/>
    </location>
</feature>
<dbReference type="Proteomes" id="UP000322214">
    <property type="component" value="Chromosome"/>
</dbReference>
<reference evidence="2 3" key="1">
    <citation type="submission" date="2019-08" db="EMBL/GenBank/DDBJ databases">
        <title>Deep-cultivation of Planctomycetes and their phenomic and genomic characterization uncovers novel biology.</title>
        <authorList>
            <person name="Wiegand S."/>
            <person name="Jogler M."/>
            <person name="Boedeker C."/>
            <person name="Pinto D."/>
            <person name="Vollmers J."/>
            <person name="Rivas-Marin E."/>
            <person name="Kohn T."/>
            <person name="Peeters S.H."/>
            <person name="Heuer A."/>
            <person name="Rast P."/>
            <person name="Oberbeckmann S."/>
            <person name="Bunk B."/>
            <person name="Jeske O."/>
            <person name="Meyerdierks A."/>
            <person name="Storesund J.E."/>
            <person name="Kallscheuer N."/>
            <person name="Luecker S."/>
            <person name="Lage O.M."/>
            <person name="Pohl T."/>
            <person name="Merkel B.J."/>
            <person name="Hornburger P."/>
            <person name="Mueller R.-W."/>
            <person name="Bruemmer F."/>
            <person name="Labrenz M."/>
            <person name="Spormann A.M."/>
            <person name="Op den Camp H."/>
            <person name="Overmann J."/>
            <person name="Amann R."/>
            <person name="Jetten M.S.M."/>
            <person name="Mascher T."/>
            <person name="Medema M.H."/>
            <person name="Devos D.P."/>
            <person name="Kaster A.-K."/>
            <person name="Ovreas L."/>
            <person name="Rohde M."/>
            <person name="Galperin M.Y."/>
            <person name="Jogler C."/>
        </authorList>
    </citation>
    <scope>NUCLEOTIDE SEQUENCE [LARGE SCALE GENOMIC DNA]</scope>
    <source>
        <strain evidence="2 3">FC18</strain>
    </source>
</reference>
<dbReference type="OrthoDB" id="261968at2"/>